<proteinExistence type="predicted"/>
<evidence type="ECO:0000313" key="2">
    <source>
        <dbReference type="EMBL" id="RDW89113.1"/>
    </source>
</evidence>
<evidence type="ECO:0000313" key="3">
    <source>
        <dbReference type="Proteomes" id="UP000256645"/>
    </source>
</evidence>
<dbReference type="OrthoDB" id="3522729at2759"/>
<accession>A0A3D8SS20</accession>
<dbReference type="PROSITE" id="PS50181">
    <property type="entry name" value="FBOX"/>
    <property type="match status" value="1"/>
</dbReference>
<dbReference type="AlphaFoldDB" id="A0A3D8SS20"/>
<gene>
    <name evidence="2" type="ORF">BP6252_01145</name>
</gene>
<name>A0A3D8SS20_9HELO</name>
<dbReference type="EMBL" id="PDLM01000001">
    <property type="protein sequence ID" value="RDW89113.1"/>
    <property type="molecule type" value="Genomic_DNA"/>
</dbReference>
<sequence>MTNLFDLPDELVADVLSYLTKDKPALRNLSYTCRNASMLVRPVLFHDIGDVSPNLFDQAFREMSKFNLIRSSLEERPSLGPLVRSAKIRWTTRSPSIHDRANIFLEKLSGLRSLELEIGSGGLPFEPMFLEQNKMELLNSLTISDSMLTLASLKNFIWLGQFRSLSALCIKRLDESDLSITHNPGTSEVSRLHLCRAQHLPDEIFDNLLNIFTGVEFLECMIPGSCSQGIVSRRVPSVMLNELSPSRVLQALERSRQSLKEITIQCSPARWPSHDGSRLDLTGFSCLQKICIASRLFFQDPTPRTPTEASRTREGLYKLLPSSLKELSIVFEQDCRFISVGHSSLPAPWHLFWCLELATHKATHFPGLAAVSLVEMIDLVTHIHILFQMPVHMQEAFDTSNVTFSALCREPKSSRSRIAAR</sequence>
<dbReference type="InterPro" id="IPR001810">
    <property type="entry name" value="F-box_dom"/>
</dbReference>
<dbReference type="Proteomes" id="UP000256645">
    <property type="component" value="Unassembled WGS sequence"/>
</dbReference>
<evidence type="ECO:0000259" key="1">
    <source>
        <dbReference type="PROSITE" id="PS50181"/>
    </source>
</evidence>
<comment type="caution">
    <text evidence="2">The sequence shown here is derived from an EMBL/GenBank/DDBJ whole genome shotgun (WGS) entry which is preliminary data.</text>
</comment>
<keyword evidence="3" id="KW-1185">Reference proteome</keyword>
<protein>
    <recommendedName>
        <fullName evidence="1">F-box domain-containing protein</fullName>
    </recommendedName>
</protein>
<feature type="domain" description="F-box" evidence="1">
    <location>
        <begin position="1"/>
        <end position="63"/>
    </location>
</feature>
<reference evidence="2 3" key="1">
    <citation type="journal article" date="2018" name="IMA Fungus">
        <title>IMA Genome-F 9: Draft genome sequence of Annulohypoxylon stygium, Aspergillus mulundensis, Berkeleyomyces basicola (syn. Thielaviopsis basicola), Ceratocystis smalleyi, two Cercospora beticola strains, Coleophoma cylindrospora, Fusarium fracticaudum, Phialophora cf. hyalina, and Morchella septimelata.</title>
        <authorList>
            <person name="Wingfield B.D."/>
            <person name="Bills G.F."/>
            <person name="Dong Y."/>
            <person name="Huang W."/>
            <person name="Nel W.J."/>
            <person name="Swalarsk-Parry B.S."/>
            <person name="Vaghefi N."/>
            <person name="Wilken P.M."/>
            <person name="An Z."/>
            <person name="de Beer Z.W."/>
            <person name="De Vos L."/>
            <person name="Chen L."/>
            <person name="Duong T.A."/>
            <person name="Gao Y."/>
            <person name="Hammerbacher A."/>
            <person name="Kikkert J.R."/>
            <person name="Li Y."/>
            <person name="Li H."/>
            <person name="Li K."/>
            <person name="Li Q."/>
            <person name="Liu X."/>
            <person name="Ma X."/>
            <person name="Naidoo K."/>
            <person name="Pethybridge S.J."/>
            <person name="Sun J."/>
            <person name="Steenkamp E.T."/>
            <person name="van der Nest M.A."/>
            <person name="van Wyk S."/>
            <person name="Wingfield M.J."/>
            <person name="Xiong C."/>
            <person name="Yue Q."/>
            <person name="Zhang X."/>
        </authorList>
    </citation>
    <scope>NUCLEOTIDE SEQUENCE [LARGE SCALE GENOMIC DNA]</scope>
    <source>
        <strain evidence="2 3">BP6252</strain>
    </source>
</reference>
<organism evidence="2 3">
    <name type="scientific">Coleophoma cylindrospora</name>
    <dbReference type="NCBI Taxonomy" id="1849047"/>
    <lineage>
        <taxon>Eukaryota</taxon>
        <taxon>Fungi</taxon>
        <taxon>Dikarya</taxon>
        <taxon>Ascomycota</taxon>
        <taxon>Pezizomycotina</taxon>
        <taxon>Leotiomycetes</taxon>
        <taxon>Helotiales</taxon>
        <taxon>Dermateaceae</taxon>
        <taxon>Coleophoma</taxon>
    </lineage>
</organism>